<organism evidence="3 4">
    <name type="scientific">Aurantimonas aggregata</name>
    <dbReference type="NCBI Taxonomy" id="2047720"/>
    <lineage>
        <taxon>Bacteria</taxon>
        <taxon>Pseudomonadati</taxon>
        <taxon>Pseudomonadota</taxon>
        <taxon>Alphaproteobacteria</taxon>
        <taxon>Hyphomicrobiales</taxon>
        <taxon>Aurantimonadaceae</taxon>
        <taxon>Aurantimonas</taxon>
    </lineage>
</organism>
<keyword evidence="4" id="KW-1185">Reference proteome</keyword>
<name>A0A6L9MLH6_9HYPH</name>
<dbReference type="SUPFAM" id="SSF82171">
    <property type="entry name" value="DPP6 N-terminal domain-like"/>
    <property type="match status" value="1"/>
</dbReference>
<comment type="caution">
    <text evidence="3">The sequence shown here is derived from an EMBL/GenBank/DDBJ whole genome shotgun (WGS) entry which is preliminary data.</text>
</comment>
<dbReference type="EMBL" id="JAAAMJ010000017">
    <property type="protein sequence ID" value="NDV88522.1"/>
    <property type="molecule type" value="Genomic_DNA"/>
</dbReference>
<evidence type="ECO:0000259" key="2">
    <source>
        <dbReference type="Pfam" id="PF14339"/>
    </source>
</evidence>
<gene>
    <name evidence="3" type="ORF">GTW51_17615</name>
</gene>
<dbReference type="AlphaFoldDB" id="A0A6L9MLH6"/>
<reference evidence="3 4" key="1">
    <citation type="submission" date="2020-01" db="EMBL/GenBank/DDBJ databases">
        <title>Genomes of bacteria type strains.</title>
        <authorList>
            <person name="Chen J."/>
            <person name="Zhu S."/>
            <person name="Chen J."/>
        </authorList>
    </citation>
    <scope>NUCLEOTIDE SEQUENCE [LARGE SCALE GENOMIC DNA]</scope>
    <source>
        <strain evidence="3 4">KCTC 52919</strain>
    </source>
</reference>
<evidence type="ECO:0000313" key="3">
    <source>
        <dbReference type="EMBL" id="NDV88522.1"/>
    </source>
</evidence>
<evidence type="ECO:0000256" key="1">
    <source>
        <dbReference type="SAM" id="SignalP"/>
    </source>
</evidence>
<dbReference type="InterPro" id="IPR025507">
    <property type="entry name" value="DUF4394"/>
</dbReference>
<feature type="signal peptide" evidence="1">
    <location>
        <begin position="1"/>
        <end position="23"/>
    </location>
</feature>
<evidence type="ECO:0000313" key="4">
    <source>
        <dbReference type="Proteomes" id="UP000476332"/>
    </source>
</evidence>
<keyword evidence="1" id="KW-0732">Signal</keyword>
<protein>
    <submittedName>
        <fullName evidence="3">DUF4394 domain-containing protein</fullName>
    </submittedName>
</protein>
<sequence length="262" mass="27082">MQTVRMAMIASTALFAATTAGFAAPLVGLTGDKTLVMLDTDNPAASGTVEVTGVDRLVGIDWRPANGTLIGVTAQNTIITIDPMTGAATELSTMDTPLEIGDAPVIVDFNPMADRLRYMTGTTNHRVNVDTGEVTVDGELAFAAADMHSGEAPAIVAAAYINSFGKPESTAMYDVDATIRALIQQTSPNDGTLVAVGKFGIAEPADTYAFDVQTTEDGTNTAWLVNGTTLYTVDLETGAATETGAITGVDGAIRDIAAMPAE</sequence>
<proteinExistence type="predicted"/>
<dbReference type="RefSeq" id="WP_163045378.1">
    <property type="nucleotide sequence ID" value="NZ_JAAAMJ010000017.1"/>
</dbReference>
<dbReference type="Proteomes" id="UP000476332">
    <property type="component" value="Unassembled WGS sequence"/>
</dbReference>
<dbReference type="Pfam" id="PF14339">
    <property type="entry name" value="DUF4394"/>
    <property type="match status" value="1"/>
</dbReference>
<accession>A0A6L9MLH6</accession>
<feature type="chain" id="PRO_5026824275" evidence="1">
    <location>
        <begin position="24"/>
        <end position="262"/>
    </location>
</feature>
<feature type="domain" description="DUF4394" evidence="2">
    <location>
        <begin position="34"/>
        <end position="257"/>
    </location>
</feature>